<dbReference type="Gene3D" id="3.30.565.10">
    <property type="entry name" value="Histidine kinase-like ATPase, C-terminal domain"/>
    <property type="match status" value="1"/>
</dbReference>
<keyword evidence="10" id="KW-1133">Transmembrane helix</keyword>
<gene>
    <name evidence="14" type="ORF">CRD59_00600</name>
</gene>
<dbReference type="AlphaFoldDB" id="A0A366KH35"/>
<organism evidence="14 15">
    <name type="scientific">Bifidobacterium xylocopae</name>
    <dbReference type="NCBI Taxonomy" id="2493119"/>
    <lineage>
        <taxon>Bacteria</taxon>
        <taxon>Bacillati</taxon>
        <taxon>Actinomycetota</taxon>
        <taxon>Actinomycetes</taxon>
        <taxon>Bifidobacteriales</taxon>
        <taxon>Bifidobacteriaceae</taxon>
        <taxon>Bifidobacterium</taxon>
    </lineage>
</organism>
<keyword evidence="10" id="KW-0472">Membrane</keyword>
<dbReference type="GO" id="GO:0005524">
    <property type="term" value="F:ATP binding"/>
    <property type="evidence" value="ECO:0007669"/>
    <property type="project" value="UniProtKB-KW"/>
</dbReference>
<evidence type="ECO:0000313" key="15">
    <source>
        <dbReference type="Proteomes" id="UP000252345"/>
    </source>
</evidence>
<dbReference type="Proteomes" id="UP000252345">
    <property type="component" value="Unassembled WGS sequence"/>
</dbReference>
<reference evidence="14 15" key="1">
    <citation type="submission" date="2017-10" db="EMBL/GenBank/DDBJ databases">
        <title>Bifidobacterium xylocopum sp. nov. and Bifidobacterium aemilianum sp. nov., from the carpenter bee (Xylocopa violacea) digestive tract.</title>
        <authorList>
            <person name="Alberoni D."/>
            <person name="Baffoni L."/>
            <person name="Di Gioia D."/>
            <person name="Gaggia F."/>
            <person name="Biavati B."/>
        </authorList>
    </citation>
    <scope>NUCLEOTIDE SEQUENCE [LARGE SCALE GENOMIC DNA]</scope>
    <source>
        <strain evidence="14 15">XV2</strain>
    </source>
</reference>
<accession>A0A366KH35</accession>
<feature type="transmembrane region" description="Helical" evidence="10">
    <location>
        <begin position="185"/>
        <end position="206"/>
    </location>
</feature>
<evidence type="ECO:0000313" key="14">
    <source>
        <dbReference type="EMBL" id="RBQ00002.1"/>
    </source>
</evidence>
<keyword evidence="7" id="KW-0067">ATP-binding</keyword>
<feature type="transmembrane region" description="Helical" evidence="10">
    <location>
        <begin position="688"/>
        <end position="707"/>
    </location>
</feature>
<keyword evidence="8" id="KW-0902">Two-component regulatory system</keyword>
<dbReference type="EMBL" id="PDCH01000001">
    <property type="protein sequence ID" value="RBQ00002.1"/>
    <property type="molecule type" value="Genomic_DNA"/>
</dbReference>
<dbReference type="Pfam" id="PF07730">
    <property type="entry name" value="HisKA_3"/>
    <property type="match status" value="1"/>
</dbReference>
<feature type="domain" description="Histidine kinase/HSP90-like ATPase" evidence="11">
    <location>
        <begin position="478"/>
        <end position="566"/>
    </location>
</feature>
<evidence type="ECO:0000259" key="11">
    <source>
        <dbReference type="Pfam" id="PF02518"/>
    </source>
</evidence>
<evidence type="ECO:0000256" key="3">
    <source>
        <dbReference type="ARBA" id="ARBA00022553"/>
    </source>
</evidence>
<dbReference type="GO" id="GO:0000155">
    <property type="term" value="F:phosphorelay sensor kinase activity"/>
    <property type="evidence" value="ECO:0007669"/>
    <property type="project" value="InterPro"/>
</dbReference>
<evidence type="ECO:0000256" key="1">
    <source>
        <dbReference type="ARBA" id="ARBA00000085"/>
    </source>
</evidence>
<dbReference type="CDD" id="cd16917">
    <property type="entry name" value="HATPase_UhpB-NarQ-NarX-like"/>
    <property type="match status" value="1"/>
</dbReference>
<feature type="transmembrane region" description="Helical" evidence="10">
    <location>
        <begin position="145"/>
        <end position="173"/>
    </location>
</feature>
<dbReference type="InterPro" id="IPR050482">
    <property type="entry name" value="Sensor_HK_TwoCompSys"/>
</dbReference>
<name>A0A366KH35_9BIFI</name>
<comment type="catalytic activity">
    <reaction evidence="1">
        <text>ATP + protein L-histidine = ADP + protein N-phospho-L-histidine.</text>
        <dbReference type="EC" id="2.7.13.3"/>
    </reaction>
</comment>
<keyword evidence="3" id="KW-0597">Phosphoprotein</keyword>
<dbReference type="PANTHER" id="PTHR24421:SF10">
    <property type="entry name" value="NITRATE_NITRITE SENSOR PROTEIN NARQ"/>
    <property type="match status" value="1"/>
</dbReference>
<dbReference type="InterPro" id="IPR055558">
    <property type="entry name" value="DUF7134"/>
</dbReference>
<feature type="region of interest" description="Disordered" evidence="9">
    <location>
        <begin position="570"/>
        <end position="596"/>
    </location>
</feature>
<dbReference type="InterPro" id="IPR036890">
    <property type="entry name" value="HATPase_C_sf"/>
</dbReference>
<dbReference type="GO" id="GO:0016020">
    <property type="term" value="C:membrane"/>
    <property type="evidence" value="ECO:0007669"/>
    <property type="project" value="InterPro"/>
</dbReference>
<keyword evidence="4" id="KW-0808">Transferase</keyword>
<evidence type="ECO:0000256" key="8">
    <source>
        <dbReference type="ARBA" id="ARBA00023012"/>
    </source>
</evidence>
<evidence type="ECO:0000259" key="12">
    <source>
        <dbReference type="Pfam" id="PF07730"/>
    </source>
</evidence>
<feature type="transmembrane region" description="Helical" evidence="10">
    <location>
        <begin position="246"/>
        <end position="267"/>
    </location>
</feature>
<evidence type="ECO:0000256" key="7">
    <source>
        <dbReference type="ARBA" id="ARBA00022840"/>
    </source>
</evidence>
<feature type="domain" description="DUF7134" evidence="13">
    <location>
        <begin position="619"/>
        <end position="751"/>
    </location>
</feature>
<evidence type="ECO:0000256" key="2">
    <source>
        <dbReference type="ARBA" id="ARBA00012438"/>
    </source>
</evidence>
<evidence type="ECO:0000259" key="13">
    <source>
        <dbReference type="Pfam" id="PF23539"/>
    </source>
</evidence>
<keyword evidence="6" id="KW-0418">Kinase</keyword>
<keyword evidence="10" id="KW-0812">Transmembrane</keyword>
<feature type="transmembrane region" description="Helical" evidence="10">
    <location>
        <begin position="662"/>
        <end position="681"/>
    </location>
</feature>
<dbReference type="Gene3D" id="1.20.5.1930">
    <property type="match status" value="2"/>
</dbReference>
<dbReference type="Pfam" id="PF02518">
    <property type="entry name" value="HATPase_c"/>
    <property type="match status" value="1"/>
</dbReference>
<dbReference type="Pfam" id="PF23539">
    <property type="entry name" value="DUF7134"/>
    <property type="match status" value="2"/>
</dbReference>
<feature type="domain" description="DUF7134" evidence="13">
    <location>
        <begin position="77"/>
        <end position="199"/>
    </location>
</feature>
<keyword evidence="15" id="KW-1185">Reference proteome</keyword>
<keyword evidence="5" id="KW-0547">Nucleotide-binding</keyword>
<dbReference type="InterPro" id="IPR011712">
    <property type="entry name" value="Sig_transdc_His_kin_sub3_dim/P"/>
</dbReference>
<protein>
    <recommendedName>
        <fullName evidence="2">histidine kinase</fullName>
        <ecNumber evidence="2">2.7.13.3</ecNumber>
    </recommendedName>
</protein>
<feature type="transmembrane region" description="Helical" evidence="10">
    <location>
        <begin position="779"/>
        <end position="802"/>
    </location>
</feature>
<dbReference type="SUPFAM" id="SSF55874">
    <property type="entry name" value="ATPase domain of HSP90 chaperone/DNA topoisomerase II/histidine kinase"/>
    <property type="match status" value="1"/>
</dbReference>
<dbReference type="InterPro" id="IPR003594">
    <property type="entry name" value="HATPase_dom"/>
</dbReference>
<feature type="compositionally biased region" description="Polar residues" evidence="9">
    <location>
        <begin position="378"/>
        <end position="404"/>
    </location>
</feature>
<sequence length="936" mass="101258">MHAWHGVGLQVFHWFLLDRTDGTHYARFVQSVPRRVRPEEGRGDPRIIPGAEACDEAVRLFSDDMSAASRAWGRMTAYWRGHVLLRDGLPACLLTWVLCDYGQAPILNDGFIFPSRHVTALTFSLILGLPLIFRRSRPEPAAQSFVAICLAQLLIGPTLLICDALGLIMLYSVITYGPRKQGRRYALTGFSLVALAALLNALAYNFGPLLEFLRIPGFSETANHGIRPACAPSSGRGPSDCLPNTILRFAIYLSGYALLLLLVIILAHWNRARRQSLDAMRKRNEAIEYRQREQDRLAASAERARIARDMHDLVAHTLSIVIVQSDAGRYAGAKDPALALKVMETIRREAGRALRDLDGLFGSFADAGRTDDGHTERTQPPSDSRKAQTNNPSPADAMNASTSRRPTDTYAPAGRLQTPDKPARTSTREEATGKYSYTAIDGLVRQARTASPDLRLERTFEGTPEPDELSAEASLVAYRCVQEALSNIRKHAGTNAHAVIHEHWSARDVRISISDDGRGGASRLEAPDHHGYGLLGMRERVEAIGGSVQAGPLAGGGFLVEALIPFGSQPNPTMTPSETVAGTEQPPGTSTGPLKVRPQDTKAALVSASPYQANPIERLSAWAGRHYLLVDAFLLVPFLLLMTVSDTSFFALDTNLWEQGNMVPTAAVAAESACLALPLVLRRRTPNLSAAVIATVGAVELIAVPWLGSVNLLVLVSIYSATAYGRGRTRIWVPATVVTELALMYLRLRVEVLYGSTTLLAWAMGERPGPAVSKNGSPAAIAGGILAVSAICCTCALVLGLWRRVSGSSILLLQEREEALRQGEAQRRRLAANAERARIGADIQAEVSATLSRVIAGADAGIALIVRKRRDDSTIPADDVDQAFETIGQEGRAALARMRQLLDILRQSGSSDADHKTDQASSGLRLHPVGRSGDGS</sequence>
<comment type="caution">
    <text evidence="14">The sequence shown here is derived from an EMBL/GenBank/DDBJ whole genome shotgun (WGS) entry which is preliminary data.</text>
</comment>
<proteinExistence type="predicted"/>
<feature type="compositionally biased region" description="Basic and acidic residues" evidence="9">
    <location>
        <begin position="368"/>
        <end position="377"/>
    </location>
</feature>
<feature type="region of interest" description="Disordered" evidence="9">
    <location>
        <begin position="365"/>
        <end position="432"/>
    </location>
</feature>
<evidence type="ECO:0000256" key="9">
    <source>
        <dbReference type="SAM" id="MobiDB-lite"/>
    </source>
</evidence>
<evidence type="ECO:0000256" key="4">
    <source>
        <dbReference type="ARBA" id="ARBA00022679"/>
    </source>
</evidence>
<feature type="domain" description="Signal transduction histidine kinase subgroup 3 dimerisation and phosphoacceptor" evidence="12">
    <location>
        <begin position="302"/>
        <end position="357"/>
    </location>
</feature>
<feature type="region of interest" description="Disordered" evidence="9">
    <location>
        <begin position="908"/>
        <end position="936"/>
    </location>
</feature>
<feature type="compositionally biased region" description="Basic and acidic residues" evidence="9">
    <location>
        <begin position="421"/>
        <end position="432"/>
    </location>
</feature>
<dbReference type="PANTHER" id="PTHR24421">
    <property type="entry name" value="NITRATE/NITRITE SENSOR PROTEIN NARX-RELATED"/>
    <property type="match status" value="1"/>
</dbReference>
<evidence type="ECO:0000256" key="6">
    <source>
        <dbReference type="ARBA" id="ARBA00022777"/>
    </source>
</evidence>
<evidence type="ECO:0000256" key="10">
    <source>
        <dbReference type="SAM" id="Phobius"/>
    </source>
</evidence>
<feature type="compositionally biased region" description="Polar residues" evidence="9">
    <location>
        <begin position="570"/>
        <end position="592"/>
    </location>
</feature>
<dbReference type="EC" id="2.7.13.3" evidence="2"/>
<evidence type="ECO:0000256" key="5">
    <source>
        <dbReference type="ARBA" id="ARBA00022741"/>
    </source>
</evidence>
<dbReference type="GO" id="GO:0046983">
    <property type="term" value="F:protein dimerization activity"/>
    <property type="evidence" value="ECO:0007669"/>
    <property type="project" value="InterPro"/>
</dbReference>
<feature type="transmembrane region" description="Helical" evidence="10">
    <location>
        <begin position="628"/>
        <end position="650"/>
    </location>
</feature>